<evidence type="ECO:0000256" key="1">
    <source>
        <dbReference type="ARBA" id="ARBA00001933"/>
    </source>
</evidence>
<dbReference type="OrthoDB" id="3224382at2"/>
<keyword evidence="4" id="KW-0456">Lyase</keyword>
<reference evidence="7 8" key="1">
    <citation type="submission" date="2017-11" db="EMBL/GenBank/DDBJ databases">
        <title>Draft genome sequence of environmental isolate Aeromonas cavernicola sp. nov. MDC 2508.</title>
        <authorList>
            <person name="Colston S.M."/>
            <person name="Navarro A."/>
            <person name="Martinez-Murcia A.J."/>
            <person name="Graf J."/>
        </authorList>
    </citation>
    <scope>NUCLEOTIDE SEQUENCE [LARGE SCALE GENOMIC DNA]</scope>
    <source>
        <strain evidence="7 8">MDC 2508</strain>
    </source>
</reference>
<dbReference type="CDD" id="cd00609">
    <property type="entry name" value="AAT_like"/>
    <property type="match status" value="1"/>
</dbReference>
<evidence type="ECO:0000256" key="5">
    <source>
        <dbReference type="ARBA" id="ARBA00037974"/>
    </source>
</evidence>
<keyword evidence="8" id="KW-1185">Reference proteome</keyword>
<dbReference type="PANTHER" id="PTHR43525:SF1">
    <property type="entry name" value="PROTEIN MALY"/>
    <property type="match status" value="1"/>
</dbReference>
<comment type="cofactor">
    <cofactor evidence="1">
        <name>pyridoxal 5'-phosphate</name>
        <dbReference type="ChEBI" id="CHEBI:597326"/>
    </cofactor>
</comment>
<protein>
    <recommendedName>
        <fullName evidence="2">cysteine-S-conjugate beta-lyase</fullName>
        <ecNumber evidence="2">4.4.1.13</ecNumber>
    </recommendedName>
</protein>
<comment type="caution">
    <text evidence="7">The sequence shown here is derived from an EMBL/GenBank/DDBJ whole genome shotgun (WGS) entry which is preliminary data.</text>
</comment>
<dbReference type="Gene3D" id="3.40.640.10">
    <property type="entry name" value="Type I PLP-dependent aspartate aminotransferase-like (Major domain)"/>
    <property type="match status" value="1"/>
</dbReference>
<dbReference type="InterPro" id="IPR015422">
    <property type="entry name" value="PyrdxlP-dep_Trfase_small"/>
</dbReference>
<name>A0A2H9U1Q1_9GAMM</name>
<dbReference type="SUPFAM" id="SSF53383">
    <property type="entry name" value="PLP-dependent transferases"/>
    <property type="match status" value="1"/>
</dbReference>
<dbReference type="NCBIfam" id="TIGR04350">
    <property type="entry name" value="C_S_lyase_PatB"/>
    <property type="match status" value="1"/>
</dbReference>
<evidence type="ECO:0000313" key="7">
    <source>
        <dbReference type="EMBL" id="PJG57943.1"/>
    </source>
</evidence>
<proteinExistence type="inferred from homology"/>
<dbReference type="RefSeq" id="WP_100294926.1">
    <property type="nucleotide sequence ID" value="NZ_PGGC01000149.1"/>
</dbReference>
<dbReference type="EC" id="4.4.1.13" evidence="2"/>
<organism evidence="7 8">
    <name type="scientific">Aeromonas cavernicola</name>
    <dbReference type="NCBI Taxonomy" id="1006623"/>
    <lineage>
        <taxon>Bacteria</taxon>
        <taxon>Pseudomonadati</taxon>
        <taxon>Pseudomonadota</taxon>
        <taxon>Gammaproteobacteria</taxon>
        <taxon>Aeromonadales</taxon>
        <taxon>Aeromonadaceae</taxon>
        <taxon>Aeromonas</taxon>
    </lineage>
</organism>
<sequence length="398" mass="44195">MGVPELFDFDRVVDRYGTYCTQWDYVADRFGHADLLPFTISDMDIETAPCIRKTLAQRLEHGVFGYSRWNHADFKGAISAWFARRYGAQLNPETLVYGPSVIYVIAQLVSLWSAPGEGVLVHTPAYDAFATMLAANDRVLLPCPLLKEQGRYQIDWANFEQQAARPECRILLLCSPHNPTGRVWTRQELTQMAAICQRHGVKVISDDIHMDISFARYLPWSEVAQDDHWALVSSGSKSFNIPALGGAYAVIPSEPVRTAYLQQLKAAHGLSSPPILGILAHISAYREGDAWLDALKAYLHGNLQRVAERLNGAFPAIGYQVPEATYLAWIDLNGLGIDTTERMDRLQHLLVAKYKVAIMRGDTYGPEGKGFVRLNVGCSRCKVDQGLDALIGALGEVG</sequence>
<evidence type="ECO:0000313" key="8">
    <source>
        <dbReference type="Proteomes" id="UP000235861"/>
    </source>
</evidence>
<dbReference type="Proteomes" id="UP000235861">
    <property type="component" value="Unassembled WGS sequence"/>
</dbReference>
<dbReference type="InterPro" id="IPR015424">
    <property type="entry name" value="PyrdxlP-dep_Trfase"/>
</dbReference>
<dbReference type="Gene3D" id="3.90.1150.10">
    <property type="entry name" value="Aspartate Aminotransferase, domain 1"/>
    <property type="match status" value="1"/>
</dbReference>
<evidence type="ECO:0000256" key="4">
    <source>
        <dbReference type="ARBA" id="ARBA00023239"/>
    </source>
</evidence>
<feature type="domain" description="Aminotransferase class I/classII large" evidence="6">
    <location>
        <begin position="34"/>
        <end position="390"/>
    </location>
</feature>
<evidence type="ECO:0000256" key="3">
    <source>
        <dbReference type="ARBA" id="ARBA00022898"/>
    </source>
</evidence>
<dbReference type="PANTHER" id="PTHR43525">
    <property type="entry name" value="PROTEIN MALY"/>
    <property type="match status" value="1"/>
</dbReference>
<evidence type="ECO:0000259" key="6">
    <source>
        <dbReference type="Pfam" id="PF00155"/>
    </source>
</evidence>
<dbReference type="InterPro" id="IPR015421">
    <property type="entry name" value="PyrdxlP-dep_Trfase_major"/>
</dbReference>
<dbReference type="GO" id="GO:0047804">
    <property type="term" value="F:cysteine-S-conjugate beta-lyase activity"/>
    <property type="evidence" value="ECO:0007669"/>
    <property type="project" value="UniProtKB-EC"/>
</dbReference>
<evidence type="ECO:0000256" key="2">
    <source>
        <dbReference type="ARBA" id="ARBA00012224"/>
    </source>
</evidence>
<accession>A0A2H9U1Q1</accession>
<dbReference type="Pfam" id="PF00155">
    <property type="entry name" value="Aminotran_1_2"/>
    <property type="match status" value="1"/>
</dbReference>
<gene>
    <name evidence="7" type="ORF">CUC53_15180</name>
</gene>
<comment type="similarity">
    <text evidence="5">Belongs to the class-II pyridoxal-phosphate-dependent aminotransferase family. MalY/PatB cystathionine beta-lyase subfamily.</text>
</comment>
<dbReference type="GO" id="GO:0030170">
    <property type="term" value="F:pyridoxal phosphate binding"/>
    <property type="evidence" value="ECO:0007669"/>
    <property type="project" value="InterPro"/>
</dbReference>
<dbReference type="InterPro" id="IPR027619">
    <property type="entry name" value="C-S_lyase_PatB-like"/>
</dbReference>
<dbReference type="EMBL" id="PGGC01000149">
    <property type="protein sequence ID" value="PJG57943.1"/>
    <property type="molecule type" value="Genomic_DNA"/>
</dbReference>
<dbReference type="AlphaFoldDB" id="A0A2H9U1Q1"/>
<keyword evidence="3" id="KW-0663">Pyridoxal phosphate</keyword>
<dbReference type="InterPro" id="IPR004839">
    <property type="entry name" value="Aminotransferase_I/II_large"/>
</dbReference>
<dbReference type="InterPro" id="IPR051798">
    <property type="entry name" value="Class-II_PLP-Dep_Aminotrans"/>
</dbReference>